<keyword evidence="3" id="KW-1185">Reference proteome</keyword>
<evidence type="ECO:0000256" key="1">
    <source>
        <dbReference type="SAM" id="Phobius"/>
    </source>
</evidence>
<keyword evidence="1" id="KW-1133">Transmembrane helix</keyword>
<proteinExistence type="predicted"/>
<protein>
    <submittedName>
        <fullName evidence="2">Uncharacterized protein</fullName>
    </submittedName>
</protein>
<evidence type="ECO:0000313" key="3">
    <source>
        <dbReference type="Proteomes" id="UP000676967"/>
    </source>
</evidence>
<dbReference type="Proteomes" id="UP000676967">
    <property type="component" value="Chromosome"/>
</dbReference>
<dbReference type="RefSeq" id="WP_189330871.1">
    <property type="nucleotide sequence ID" value="NZ_AP023356.1"/>
</dbReference>
<feature type="transmembrane region" description="Helical" evidence="1">
    <location>
        <begin position="49"/>
        <end position="70"/>
    </location>
</feature>
<dbReference type="EMBL" id="AP023356">
    <property type="protein sequence ID" value="BCJ40007.1"/>
    <property type="molecule type" value="Genomic_DNA"/>
</dbReference>
<sequence>MVFVPSLWKATAGRLVGSLGCAGYLALAAGVVILPVIGLVFGAPAMWRTAGVILALAAVAAASGMVAMVAGDFRAVRRLDLEPGGLALTRGWRRHLVPWDEVRAIAVEERWKLGRQIGVAVVVTAESGEIRCEADEHTPLGRQSADRVAEEFREIEVPVTTAKVVVKSHVTIEHWWTTAQVADFWDVPAEEVSELAVLWRVACADYLPRAALHRPDMAAHAIPVYDPDGVCEVADAVRGSNMRRP</sequence>
<feature type="transmembrane region" description="Helical" evidence="1">
    <location>
        <begin position="21"/>
        <end position="43"/>
    </location>
</feature>
<reference evidence="2 3" key="1">
    <citation type="submission" date="2020-08" db="EMBL/GenBank/DDBJ databases">
        <title>Whole genome shotgun sequence of Actinoplanes ianthinogenes NBRC 13996.</title>
        <authorList>
            <person name="Komaki H."/>
            <person name="Tamura T."/>
        </authorList>
    </citation>
    <scope>NUCLEOTIDE SEQUENCE [LARGE SCALE GENOMIC DNA]</scope>
    <source>
        <strain evidence="2 3">NBRC 13996</strain>
    </source>
</reference>
<gene>
    <name evidence="2" type="ORF">Aiant_06640</name>
</gene>
<name>A0ABM7LL58_9ACTN</name>
<keyword evidence="1" id="KW-0472">Membrane</keyword>
<organism evidence="2 3">
    <name type="scientific">Actinoplanes ianthinogenes</name>
    <dbReference type="NCBI Taxonomy" id="122358"/>
    <lineage>
        <taxon>Bacteria</taxon>
        <taxon>Bacillati</taxon>
        <taxon>Actinomycetota</taxon>
        <taxon>Actinomycetes</taxon>
        <taxon>Micromonosporales</taxon>
        <taxon>Micromonosporaceae</taxon>
        <taxon>Actinoplanes</taxon>
    </lineage>
</organism>
<evidence type="ECO:0000313" key="2">
    <source>
        <dbReference type="EMBL" id="BCJ40007.1"/>
    </source>
</evidence>
<accession>A0ABM7LL58</accession>
<keyword evidence="1" id="KW-0812">Transmembrane</keyword>